<dbReference type="AlphaFoldDB" id="A0A1G4JCR6"/>
<evidence type="ECO:0000313" key="6">
    <source>
        <dbReference type="EMBL" id="SCU87692.1"/>
    </source>
</evidence>
<evidence type="ECO:0000313" key="7">
    <source>
        <dbReference type="Proteomes" id="UP000190274"/>
    </source>
</evidence>
<dbReference type="EMBL" id="LT598455">
    <property type="protein sequence ID" value="SCU87692.1"/>
    <property type="molecule type" value="Genomic_DNA"/>
</dbReference>
<dbReference type="Pfam" id="PF00795">
    <property type="entry name" value="CN_hydrolase"/>
    <property type="match status" value="1"/>
</dbReference>
<comment type="similarity">
    <text evidence="2">Belongs to the carbon-nitrogen hydrolase superfamily. NIT1/NIT2 family.</text>
</comment>
<dbReference type="PANTHER" id="PTHR23088:SF27">
    <property type="entry name" value="DEAMINATED GLUTATHIONE AMIDASE"/>
    <property type="match status" value="1"/>
</dbReference>
<evidence type="ECO:0000259" key="5">
    <source>
        <dbReference type="PROSITE" id="PS50263"/>
    </source>
</evidence>
<evidence type="ECO:0000256" key="2">
    <source>
        <dbReference type="ARBA" id="ARBA00010613"/>
    </source>
</evidence>
<organism evidence="6 7">
    <name type="scientific">Lachancea dasiensis</name>
    <dbReference type="NCBI Taxonomy" id="1072105"/>
    <lineage>
        <taxon>Eukaryota</taxon>
        <taxon>Fungi</taxon>
        <taxon>Dikarya</taxon>
        <taxon>Ascomycota</taxon>
        <taxon>Saccharomycotina</taxon>
        <taxon>Saccharomycetes</taxon>
        <taxon>Saccharomycetales</taxon>
        <taxon>Saccharomycetaceae</taxon>
        <taxon>Lachancea</taxon>
    </lineage>
</organism>
<dbReference type="FunFam" id="3.60.110.10:FF:000024">
    <property type="entry name" value="Deaminated glutathione amidase"/>
    <property type="match status" value="1"/>
</dbReference>
<dbReference type="PROSITE" id="PS50263">
    <property type="entry name" value="CN_HYDROLASE"/>
    <property type="match status" value="1"/>
</dbReference>
<dbReference type="SUPFAM" id="SSF56317">
    <property type="entry name" value="Carbon-nitrogen hydrolase"/>
    <property type="match status" value="1"/>
</dbReference>
<evidence type="ECO:0000256" key="3">
    <source>
        <dbReference type="ARBA" id="ARBA00022490"/>
    </source>
</evidence>
<name>A0A1G4JCR6_9SACH</name>
<reference evidence="7" key="1">
    <citation type="submission" date="2016-03" db="EMBL/GenBank/DDBJ databases">
        <authorList>
            <person name="Devillers H."/>
        </authorList>
    </citation>
    <scope>NUCLEOTIDE SEQUENCE [LARGE SCALE GENOMIC DNA]</scope>
</reference>
<dbReference type="GO" id="GO:0043605">
    <property type="term" value="P:amide catabolic process"/>
    <property type="evidence" value="ECO:0007669"/>
    <property type="project" value="EnsemblFungi"/>
</dbReference>
<dbReference type="PANTHER" id="PTHR23088">
    <property type="entry name" value="NITRILASE-RELATED"/>
    <property type="match status" value="1"/>
</dbReference>
<accession>A0A1G4JCR6</accession>
<dbReference type="Proteomes" id="UP000190274">
    <property type="component" value="Chromosome E"/>
</dbReference>
<evidence type="ECO:0000256" key="4">
    <source>
        <dbReference type="ARBA" id="ARBA00022801"/>
    </source>
</evidence>
<proteinExistence type="inferred from homology"/>
<keyword evidence="4" id="KW-0378">Hydrolase</keyword>
<gene>
    <name evidence="6" type="ORF">LADA_0E05578G</name>
</gene>
<comment type="subcellular location">
    <subcellularLocation>
        <location evidence="1">Cytoplasm</location>
    </subcellularLocation>
</comment>
<keyword evidence="7" id="KW-1185">Reference proteome</keyword>
<dbReference type="OrthoDB" id="10250282at2759"/>
<dbReference type="GO" id="GO:0005737">
    <property type="term" value="C:cytoplasm"/>
    <property type="evidence" value="ECO:0007669"/>
    <property type="project" value="UniProtKB-SubCell"/>
</dbReference>
<dbReference type="InterPro" id="IPR036526">
    <property type="entry name" value="C-N_Hydrolase_sf"/>
</dbReference>
<dbReference type="GO" id="GO:0110050">
    <property type="term" value="F:deaminated glutathione amidase activity"/>
    <property type="evidence" value="ECO:0007669"/>
    <property type="project" value="EnsemblFungi"/>
</dbReference>
<dbReference type="InterPro" id="IPR045254">
    <property type="entry name" value="Nit1/2_C-N_Hydrolase"/>
</dbReference>
<feature type="domain" description="CN hydrolase" evidence="5">
    <location>
        <begin position="2"/>
        <end position="277"/>
    </location>
</feature>
<dbReference type="CDD" id="cd07572">
    <property type="entry name" value="nit"/>
    <property type="match status" value="1"/>
</dbReference>
<sequence length="302" mass="33550">MNRIAIGQICSSSCLTQNLGVVTKLIDSALRQEVKLIFFPEASDYLSKSASHSKELALHSSEFVGKLCKTIPDLCRQYDKKIDVSIGVHLPASASDETNLDERVRNCLLYINHEGKILQNYQKLHLFDVDVPNGPVLKESQSVQPGNKIPDVLNTPVGKLGSAICFDIRFPELSLKLRSQGAEILCFPSAFTMKTGEAHWEALARARALDTQCYVVMPGQQGEHLVNLDLDGRVADTGTVTRVSWGHSMIVDPWGNIIAAANPESNDPQLVVADLDHARQEKIRTDMPLWDQRRRDVFGDYV</sequence>
<evidence type="ECO:0000256" key="1">
    <source>
        <dbReference type="ARBA" id="ARBA00004496"/>
    </source>
</evidence>
<protein>
    <submittedName>
        <fullName evidence="6">LADA_0E05578g1_1</fullName>
    </submittedName>
</protein>
<dbReference type="STRING" id="1266660.A0A1G4JCR6"/>
<dbReference type="InterPro" id="IPR003010">
    <property type="entry name" value="C-N_Hydrolase"/>
</dbReference>
<dbReference type="Gene3D" id="3.60.110.10">
    <property type="entry name" value="Carbon-nitrogen hydrolase"/>
    <property type="match status" value="1"/>
</dbReference>
<keyword evidence="3" id="KW-0963">Cytoplasm</keyword>